<dbReference type="InterPro" id="IPR003540">
    <property type="entry name" value="ADP-ribosyltransferase"/>
</dbReference>
<feature type="domain" description="Outer membrane channel protein CpnT-like N-terminal" evidence="4">
    <location>
        <begin position="5"/>
        <end position="146"/>
    </location>
</feature>
<evidence type="ECO:0000313" key="6">
    <source>
        <dbReference type="Proteomes" id="UP000572680"/>
    </source>
</evidence>
<dbReference type="Pfam" id="PF03496">
    <property type="entry name" value="ADPrib_exo_Tox"/>
    <property type="match status" value="2"/>
</dbReference>
<comment type="caution">
    <text evidence="5">The sequence shown here is derived from an EMBL/GenBank/DDBJ whole genome shotgun (WGS) entry which is preliminary data.</text>
</comment>
<dbReference type="Proteomes" id="UP000572680">
    <property type="component" value="Unassembled WGS sequence"/>
</dbReference>
<feature type="compositionally biased region" description="Polar residues" evidence="1">
    <location>
        <begin position="857"/>
        <end position="875"/>
    </location>
</feature>
<feature type="compositionally biased region" description="Low complexity" evidence="1">
    <location>
        <begin position="2689"/>
        <end position="2783"/>
    </location>
</feature>
<feature type="region of interest" description="Disordered" evidence="1">
    <location>
        <begin position="848"/>
        <end position="1095"/>
    </location>
</feature>
<dbReference type="GO" id="GO:0005576">
    <property type="term" value="C:extracellular region"/>
    <property type="evidence" value="ECO:0007669"/>
    <property type="project" value="InterPro"/>
</dbReference>
<feature type="compositionally biased region" description="Basic and acidic residues" evidence="1">
    <location>
        <begin position="939"/>
        <end position="979"/>
    </location>
</feature>
<evidence type="ECO:0000313" key="5">
    <source>
        <dbReference type="EMBL" id="MBA8955550.1"/>
    </source>
</evidence>
<feature type="compositionally biased region" description="Low complexity" evidence="1">
    <location>
        <begin position="318"/>
        <end position="340"/>
    </location>
</feature>
<evidence type="ECO:0000256" key="1">
    <source>
        <dbReference type="SAM" id="MobiDB-lite"/>
    </source>
</evidence>
<dbReference type="EMBL" id="JACJIA010000012">
    <property type="protein sequence ID" value="MBA8955550.1"/>
    <property type="molecule type" value="Genomic_DNA"/>
</dbReference>
<feature type="compositionally biased region" description="Basic and acidic residues" evidence="1">
    <location>
        <begin position="1368"/>
        <end position="1401"/>
    </location>
</feature>
<feature type="region of interest" description="Disordered" evidence="1">
    <location>
        <begin position="1280"/>
        <end position="1401"/>
    </location>
</feature>
<feature type="region of interest" description="Disordered" evidence="1">
    <location>
        <begin position="3109"/>
        <end position="3253"/>
    </location>
</feature>
<feature type="compositionally biased region" description="Basic and acidic residues" evidence="1">
    <location>
        <begin position="678"/>
        <end position="701"/>
    </location>
</feature>
<feature type="compositionally biased region" description="Low complexity" evidence="1">
    <location>
        <begin position="1942"/>
        <end position="1958"/>
    </location>
</feature>
<dbReference type="RefSeq" id="WP_182847543.1">
    <property type="nucleotide sequence ID" value="NZ_JACJIA010000012.1"/>
</dbReference>
<feature type="region of interest" description="Disordered" evidence="1">
    <location>
        <begin position="2335"/>
        <end position="2367"/>
    </location>
</feature>
<feature type="region of interest" description="Disordered" evidence="1">
    <location>
        <begin position="2655"/>
        <end position="3059"/>
    </location>
</feature>
<feature type="compositionally biased region" description="Low complexity" evidence="1">
    <location>
        <begin position="499"/>
        <end position="510"/>
    </location>
</feature>
<feature type="compositionally biased region" description="Basic and acidic residues" evidence="1">
    <location>
        <begin position="747"/>
        <end position="756"/>
    </location>
</feature>
<feature type="compositionally biased region" description="Pro residues" evidence="1">
    <location>
        <begin position="1681"/>
        <end position="1730"/>
    </location>
</feature>
<feature type="compositionally biased region" description="Polar residues" evidence="1">
    <location>
        <begin position="927"/>
        <end position="937"/>
    </location>
</feature>
<feature type="compositionally biased region" description="Low complexity" evidence="1">
    <location>
        <begin position="2093"/>
        <end position="2102"/>
    </location>
</feature>
<feature type="compositionally biased region" description="Basic and acidic residues" evidence="1">
    <location>
        <begin position="1286"/>
        <end position="1296"/>
    </location>
</feature>
<feature type="compositionally biased region" description="Pro residues" evidence="1">
    <location>
        <begin position="2856"/>
        <end position="2869"/>
    </location>
</feature>
<feature type="compositionally biased region" description="Low complexity" evidence="1">
    <location>
        <begin position="2870"/>
        <end position="2881"/>
    </location>
</feature>
<feature type="region of interest" description="Disordered" evidence="1">
    <location>
        <begin position="1586"/>
        <end position="2231"/>
    </location>
</feature>
<sequence>MGLEIPDSVKWLSWIVGSDWPEGDETAMRRAAQAWYDAGVELDELIEELRRTTDEVLSVLEGAGADEFRWYFEQWLSVDPQHLPNLRKGCDSYGRMLDQGALDIEYAKYMFIATLIITAIEIIWLIANAIHTFGGSLAGIPIVQALAQLSARLIGRALLRAIAMGVAMGIAEGLGLDLLIQAIQAIKGDRTEWDSKKTRGAVIDGAIGGALSGGLGHGFGKIPGLSGPGGSALGGFAKGAVREGASEALAGVGSTVISAGMNGEDLSWKDIAKGATSGAAGGAVGGGTDGIKGYRASTAGGDGGGPGDGNGSNGGDNSGDNSSNNGSGNNSGPNDSSRSGNGSGSGDSSGSGNNSGSGNSSGTGNGPSGGDSTSGSQTSNHGGDGSSSGSNGSQNSSGGSGDGSTNTSSNGSSTNTSSNSPDSGPGNGSNTNTSSPQTSSNDGSGNTPGNSGGDNSGTGKGDGGNSHNPGDTNRISNLLGNGGNDGAAPSLASTNNGDGASHSPASHTPAPSTPAPAPASVPSPGDGGSPNSPSNSSSSSNQQASNLSSAPSTTPSGPATTPSSTPVGGAPASTPPSNAPSSGTSSPGPVPAGVPSGPAPRGGGNRPSGGAPRTNTEAPSRPETTRSPVDKAPPGEHRPRADKQDAPSDTRPRERSGSDNAPDRRSPANEQPSPPQKAPERFPTDKQDAPSDSGPRERSGSEKVPVGASSGAAPRGEADDAPTRSEPDPTDNGADDSSPVPEGLPENLRDVWRNSEETPAGRSLHTDPQMRDLARRVPADPNRYVLDGHGNPDGMRSGGRHLTVDEVADLIRNDPNWNGREVMLISCRTGDGDFARQLAQRLGVPVTAPHGKAWTDDNGSVYSSSTTTDAGNSPQPTWPPDGGWTTHRPDGTRTPSGRDGFAPGHPRPDAPNTDGDGGRRADDPASNDRTPSRNGDSTPGREENAPPRRDDTPSPQDDDRRQPDSPDRAPENGNPRERADEDADGQTGKPKDSPELTAKKQEQLRTQTLGDVNDPTSADPTTPLSEHYHLNDGSAHRNNVNDGHPHLQWNKDTGRWEPATNRPLVIADHIKPKLPKVRSDDAQRQQHERLMERRRDAINEVARAEKEYTGDPTPENKKVRTDAFTAQRNLGERLGERAADQAFDDLIRDRFGDGNPEIERLYPFNDPFDVPDEHVGTQSESPGRGEYDRVYKVTVDGHTHYFVVEAKGPTAPLGKREIDDVDYQQGHPKYFRDILKVMIEKGGEDKKVALEILNALNGRTPDSSVEYHVVRALIDDGTTGQGRIAAGEKEDPGDPHSKHKHIGTRENPVYGGYDRQQFDLDSRRDYDRAAKRFVDGTENPSPDPRSRSADDTPSRPPQEPPSGAMARGTDDDAPPPRDDRSPDQRARDAEERIARDAVTFPDRDSAYDYGARHWNESAENLPQDQKDAVRNYTDEPPADHPTYKEINGALRDGTTPSPEVQRHIDALDRALNAHPTPEPIVVTRGTSLSYLNMPPESMVGHTFQDPGFLSTSLGPPAGAAAFKNAVIHMRVPEGTPALWVEKLSEMGAGERELILPRGLKFRVDEVVRIDGKWQVYASVVPADTPVTASTDRAPATAPAPTPTPPTPNPPFAAPPATGPSSPPTPWTAPTPSPAPHPATADATPTPVPPATPSWANPAPATPPNLNTPFATPPTSGATPSSTPPATPPWAPAAPPAPAPNGTPPNPPAPNTPFATPPATGPSSPPTPWTAPTPSGTPHTIPTSGPTPPATPSWAAPAPPTPPNDTPPSGPATPPTPNTPSAAPPASGPSPVSSATPGSTPPAASPNGTPPSSPTTPPTPTPNTPFATPPAPGATPGPTPPATPPWATPTTTAPPVAPPNTPSATPPASGTTPDPTPPATPSWATPAPTTPPNDTPPSGPAAPNPSSTAPPAPTPPRSNDPASGPNPNAPFATPPWAGPVPGGTPRTASTPGAPPASGAPSPPRPHAPTPSTPAASPWGAPPARPNAPASASNPSAPHPGTAPRPNNNGTPAGTPPRSTPPVTPAASPAAPSGPVTRPTPPGAPPWATSPARPNGPASTPNPTPNGPGTTPAAGRNPNAPVDPRIAFSRPADSGPAPATRPNTNPAPAPHPAGTPPRTSTPGPNGPVFPHIRFNNPAAPGTPPHAGPNRPAPAPHPSTPHNGGNPSGTPPRTPSSAGGPARPHSSTSPGGPPRNAAPAPHGPVPRNLPPHLHDAWRGSTPTPAGRSFHSPHDADIAGRAHRVAPSPGSYVVDGRGAAPDGITFNGRRLNAEEIAALIRSDPNAAGRQVVLLSQQPNGSPFARELAQRLGTRVVTPNGPIAVDPNGGVISPSWSIHEPPADRRPPRVPSVNPLAVPPGGHDPSHRPGEVGPDGVRRFATDLDGSHYGETHLSETYRNLPPEQQQAVYQYTVRSEPNRFLRPGGDYGAFINGLIAQRNQLHALIYANNGRVPTAGDLYRISQAPTVHPDVRRLAFDFYRSGSADAHLGRLQTASAELDHQIRYFGEPPVEAFQRRIAELDRALSHPLPESVQVERGLHDLSFLVGADGHPLGSRLDPSLLVGTVQTEHAPMSTSLGSTPAEVDQTPFPHRLHIRVPEGFPGLWMGSQSAYSDQRELILPRGVQYRIDAVQPNGYVDAYGRPAYTIWASVIPAPTPPLPGYGPVPPTSTPPTGPPPAHSGPPPAHGGPPPAHAGPSPAHSGSPSPHSGPHSAHAGPPPAHTESPSPHTGPPSSHGGPSSAHGGSPPAHAEPPSAHSGPHSAHAGPPSAHIGSPSPHGGPPSSHAGPSLPHTGSPPAHTGPPSSHAGSPPAHGGPPSAHSGPHSAHAGSPPAHTGPPSSHAGPPSAHSGSPASHTGSPPAHAGPPPAHTGPPPAHGGSPSPHVGPSLSHVASPGAHDASPSPHGGPSSSHAGPPASHGWPPSTHGGPPSPAAHRAAPTPGPGPSPHADPSPRPPSAETPSPAHGPSRPHSGADTAHGPSGTRAPADGHADPFHREESDTGDSRSVPEGLPESLRDVWRNSDETPAGRSLHDDPQMRDLARRVPADPNRYILDGHGDPDSVNAGGRRLGVDEVADLIRNDPNWNGREVMLLSCHTGDGDFARRLAQRLGVPVTAPQGRAWSDTDGNVYASSETRGPDNRPRPTWPPDGGWTTHRPDGTRTPSGRDGFAPGHPRQDLPKGPPLDGRSRGASTDPPPGNGSGSSNAQPGRSDSYIADDGNVRPVPEGHYRLASDPQPYIRDLGSHRLHHPEDEPGTYRTEKSYRLKRGARFIDDPLADRSKDVTYEERRTRKVPFALSSSARGEMDALVERRSEIDASRQEDNKELKRLVARFGIRKEDVNSDEKLAEKREEILAEMESGDLSPEERRGVRDDLRSLYEVARRYNAAGSAMSRISEQMGMVAAKDFLDGRYGVTLLTPQSLAPGKPTTADVTAVAFERGRDGETAVLYTVEAKGVGSQLGSRLVEDMKRAAQGAPEYSRFILKRDIDLKAALDARPELQKRLKEELEKENLRVRSYYVHVNDQGEVNWARFHLDRDGTPIRFTEIAGINV</sequence>
<feature type="compositionally biased region" description="Pro residues" evidence="1">
    <location>
        <begin position="1854"/>
        <end position="1864"/>
    </location>
</feature>
<organism evidence="5 6">
    <name type="scientific">Actinomadura namibiensis</name>
    <dbReference type="NCBI Taxonomy" id="182080"/>
    <lineage>
        <taxon>Bacteria</taxon>
        <taxon>Bacillati</taxon>
        <taxon>Actinomycetota</taxon>
        <taxon>Actinomycetes</taxon>
        <taxon>Streptosporangiales</taxon>
        <taxon>Thermomonosporaceae</taxon>
        <taxon>Actinomadura</taxon>
    </lineage>
</organism>
<feature type="compositionally biased region" description="Pro residues" evidence="1">
    <location>
        <begin position="1597"/>
        <end position="1636"/>
    </location>
</feature>
<feature type="compositionally biased region" description="Low complexity" evidence="1">
    <location>
        <begin position="2023"/>
        <end position="2035"/>
    </location>
</feature>
<name>A0A7W3LWE3_ACTNM</name>
<feature type="compositionally biased region" description="Pro residues" evidence="1">
    <location>
        <begin position="1744"/>
        <end position="1787"/>
    </location>
</feature>
<feature type="compositionally biased region" description="Low complexity" evidence="1">
    <location>
        <begin position="2044"/>
        <end position="2057"/>
    </location>
</feature>
<feature type="compositionally biased region" description="Basic and acidic residues" evidence="1">
    <location>
        <begin position="2980"/>
        <end position="2996"/>
    </location>
</feature>
<feature type="compositionally biased region" description="Low complexity" evidence="1">
    <location>
        <begin position="522"/>
        <end position="572"/>
    </location>
</feature>
<feature type="compositionally biased region" description="Low complexity" evidence="1">
    <location>
        <begin position="1652"/>
        <end position="1680"/>
    </location>
</feature>
<dbReference type="InterPro" id="IPR057746">
    <property type="entry name" value="CpnT-like_N"/>
</dbReference>
<feature type="compositionally biased region" description="Basic and acidic residues" evidence="1">
    <location>
        <begin position="633"/>
        <end position="667"/>
    </location>
</feature>
<feature type="compositionally biased region" description="Low complexity" evidence="1">
    <location>
        <begin position="2893"/>
        <end position="2913"/>
    </location>
</feature>
<feature type="compositionally biased region" description="Gly residues" evidence="1">
    <location>
        <begin position="450"/>
        <end position="464"/>
    </location>
</feature>
<feature type="compositionally biased region" description="Polar residues" evidence="1">
    <location>
        <begin position="1004"/>
        <end position="1024"/>
    </location>
</feature>
<feature type="compositionally biased region" description="Pro residues" evidence="1">
    <location>
        <begin position="1959"/>
        <end position="1970"/>
    </location>
</feature>
<feature type="compositionally biased region" description="Basic and acidic residues" evidence="1">
    <location>
        <begin position="3007"/>
        <end position="3016"/>
    </location>
</feature>
<feature type="compositionally biased region" description="Basic and acidic residues" evidence="1">
    <location>
        <begin position="3023"/>
        <end position="3038"/>
    </location>
</feature>
<reference evidence="5 6" key="1">
    <citation type="submission" date="2020-08" db="EMBL/GenBank/DDBJ databases">
        <title>Genomic Encyclopedia of Type Strains, Phase IV (KMG-IV): sequencing the most valuable type-strain genomes for metagenomic binning, comparative biology and taxonomic classification.</title>
        <authorList>
            <person name="Goeker M."/>
        </authorList>
    </citation>
    <scope>NUCLEOTIDE SEQUENCE [LARGE SCALE GENOMIC DNA]</scope>
    <source>
        <strain evidence="5 6">DSM 44197</strain>
    </source>
</reference>
<feature type="compositionally biased region" description="Pro residues" evidence="1">
    <location>
        <begin position="2012"/>
        <end position="2022"/>
    </location>
</feature>
<dbReference type="Gene3D" id="3.90.176.10">
    <property type="entry name" value="Toxin ADP-ribosyltransferase, Chain A, domain 1"/>
    <property type="match status" value="2"/>
</dbReference>
<feature type="region of interest" description="Disordered" evidence="1">
    <location>
        <begin position="1164"/>
        <end position="1185"/>
    </location>
</feature>
<feature type="compositionally biased region" description="Pro residues" evidence="1">
    <location>
        <begin position="2933"/>
        <end position="2951"/>
    </location>
</feature>
<dbReference type="PROSITE" id="PS51996">
    <property type="entry name" value="TR_MART"/>
    <property type="match status" value="2"/>
</dbReference>
<evidence type="ECO:0000259" key="3">
    <source>
        <dbReference type="Pfam" id="PF03496"/>
    </source>
</evidence>
<feature type="compositionally biased region" description="Basic and acidic residues" evidence="1">
    <location>
        <begin position="1077"/>
        <end position="1095"/>
    </location>
</feature>
<feature type="domain" description="ADP ribosyltransferase" evidence="3">
    <location>
        <begin position="1409"/>
        <end position="1569"/>
    </location>
</feature>
<proteinExistence type="predicted"/>
<feature type="compositionally biased region" description="Low complexity" evidence="1">
    <location>
        <begin position="1587"/>
        <end position="1596"/>
    </location>
</feature>
<feature type="compositionally biased region" description="Gly residues" evidence="1">
    <location>
        <begin position="341"/>
        <end position="369"/>
    </location>
</feature>
<feature type="compositionally biased region" description="Low complexity" evidence="1">
    <location>
        <begin position="1788"/>
        <end position="1797"/>
    </location>
</feature>
<feature type="region of interest" description="Disordered" evidence="1">
    <location>
        <begin position="1435"/>
        <end position="1459"/>
    </location>
</feature>
<evidence type="ECO:0000259" key="4">
    <source>
        <dbReference type="Pfam" id="PF25547"/>
    </source>
</evidence>
<feature type="compositionally biased region" description="Basic and acidic residues" evidence="1">
    <location>
        <begin position="716"/>
        <end position="727"/>
    </location>
</feature>
<feature type="transmembrane region" description="Helical" evidence="2">
    <location>
        <begin position="106"/>
        <end position="127"/>
    </location>
</feature>
<feature type="compositionally biased region" description="Gly residues" evidence="1">
    <location>
        <begin position="300"/>
        <end position="317"/>
    </location>
</feature>
<feature type="compositionally biased region" description="Basic and acidic residues" evidence="1">
    <location>
        <begin position="1344"/>
        <end position="1353"/>
    </location>
</feature>
<dbReference type="Pfam" id="PF25547">
    <property type="entry name" value="WXG100_2"/>
    <property type="match status" value="1"/>
</dbReference>
<dbReference type="SUPFAM" id="SSF56399">
    <property type="entry name" value="ADP-ribosylation"/>
    <property type="match status" value="2"/>
</dbReference>
<gene>
    <name evidence="5" type="ORF">HNR61_007226</name>
</gene>
<keyword evidence="2" id="KW-0812">Transmembrane</keyword>
<feature type="compositionally biased region" description="Low complexity" evidence="1">
    <location>
        <begin position="2002"/>
        <end position="2011"/>
    </location>
</feature>
<protein>
    <submittedName>
        <fullName evidence="5">Uncharacterized protein YukE</fullName>
    </submittedName>
</protein>
<feature type="compositionally biased region" description="Basic and acidic residues" evidence="1">
    <location>
        <begin position="764"/>
        <end position="778"/>
    </location>
</feature>
<feature type="compositionally biased region" description="Basic and acidic residues" evidence="1">
    <location>
        <begin position="1316"/>
        <end position="1335"/>
    </location>
</feature>
<evidence type="ECO:0000256" key="2">
    <source>
        <dbReference type="SAM" id="Phobius"/>
    </source>
</evidence>
<feature type="compositionally biased region" description="Pro residues" evidence="1">
    <location>
        <begin position="1798"/>
        <end position="1846"/>
    </location>
</feature>
<feature type="compositionally biased region" description="Low complexity" evidence="1">
    <location>
        <begin position="1985"/>
        <end position="1994"/>
    </location>
</feature>
<feature type="compositionally biased region" description="Low complexity" evidence="1">
    <location>
        <begin position="2795"/>
        <end position="2855"/>
    </location>
</feature>
<feature type="compositionally biased region" description="Low complexity" evidence="1">
    <location>
        <begin position="579"/>
        <end position="596"/>
    </location>
</feature>
<feature type="compositionally biased region" description="Low complexity" evidence="1">
    <location>
        <begin position="370"/>
        <end position="449"/>
    </location>
</feature>
<accession>A0A7W3LWE3</accession>
<feature type="compositionally biased region" description="Pro residues" evidence="1">
    <location>
        <begin position="1887"/>
        <end position="1917"/>
    </location>
</feature>
<keyword evidence="6" id="KW-1185">Reference proteome</keyword>
<keyword evidence="2" id="KW-1133">Transmembrane helix</keyword>
<feature type="compositionally biased region" description="Pro residues" evidence="1">
    <location>
        <begin position="2138"/>
        <end position="2156"/>
    </location>
</feature>
<feature type="domain" description="ADP ribosyltransferase" evidence="3">
    <location>
        <begin position="2507"/>
        <end position="2628"/>
    </location>
</feature>
<feature type="region of interest" description="Disordered" evidence="1">
    <location>
        <begin position="295"/>
        <end position="798"/>
    </location>
</feature>
<feature type="compositionally biased region" description="Basic and acidic residues" evidence="1">
    <location>
        <begin position="989"/>
        <end position="1003"/>
    </location>
</feature>
<keyword evidence="2" id="KW-0472">Membrane</keyword>
<dbReference type="InterPro" id="IPR049762">
    <property type="entry name" value="PoNe_dom"/>
</dbReference>
<feature type="compositionally biased region" description="Pro residues" evidence="1">
    <location>
        <begin position="2655"/>
        <end position="2688"/>
    </location>
</feature>
<feature type="compositionally biased region" description="Low complexity" evidence="1">
    <location>
        <begin position="1731"/>
        <end position="1743"/>
    </location>
</feature>
<feature type="compositionally biased region" description="Pro residues" evidence="1">
    <location>
        <begin position="511"/>
        <end position="521"/>
    </location>
</feature>
<dbReference type="CDD" id="cd20739">
    <property type="entry name" value="PoNe_DUF637"/>
    <property type="match status" value="2"/>
</dbReference>
<feature type="compositionally biased region" description="Pro residues" evidence="1">
    <location>
        <begin position="2103"/>
        <end position="2113"/>
    </location>
</feature>